<evidence type="ECO:0000256" key="1">
    <source>
        <dbReference type="SAM" id="Phobius"/>
    </source>
</evidence>
<keyword evidence="1" id="KW-0472">Membrane</keyword>
<dbReference type="Proteomes" id="UP000663854">
    <property type="component" value="Unassembled WGS sequence"/>
</dbReference>
<gene>
    <name evidence="3" type="ORF">JXQ802_LOCUS41332</name>
    <name evidence="2" type="ORF">PYM288_LOCUS26576</name>
</gene>
<evidence type="ECO:0000313" key="4">
    <source>
        <dbReference type="Proteomes" id="UP000663854"/>
    </source>
</evidence>
<evidence type="ECO:0000313" key="5">
    <source>
        <dbReference type="Proteomes" id="UP000663870"/>
    </source>
</evidence>
<feature type="transmembrane region" description="Helical" evidence="1">
    <location>
        <begin position="75"/>
        <end position="98"/>
    </location>
</feature>
<protein>
    <submittedName>
        <fullName evidence="2">Uncharacterized protein</fullName>
    </submittedName>
</protein>
<keyword evidence="1" id="KW-0812">Transmembrane</keyword>
<dbReference type="EMBL" id="CAJNOL010002620">
    <property type="protein sequence ID" value="CAF1516878.1"/>
    <property type="molecule type" value="Genomic_DNA"/>
</dbReference>
<name>A0A814YU14_9BILA</name>
<dbReference type="EMBL" id="CAJNOH010001610">
    <property type="protein sequence ID" value="CAF1234915.1"/>
    <property type="molecule type" value="Genomic_DNA"/>
</dbReference>
<keyword evidence="1" id="KW-1133">Transmembrane helix</keyword>
<comment type="caution">
    <text evidence="2">The sequence shown here is derived from an EMBL/GenBank/DDBJ whole genome shotgun (WGS) entry which is preliminary data.</text>
</comment>
<reference evidence="2" key="1">
    <citation type="submission" date="2021-02" db="EMBL/GenBank/DDBJ databases">
        <authorList>
            <person name="Nowell W R."/>
        </authorList>
    </citation>
    <scope>NUCLEOTIDE SEQUENCE</scope>
</reference>
<evidence type="ECO:0000313" key="2">
    <source>
        <dbReference type="EMBL" id="CAF1234915.1"/>
    </source>
</evidence>
<organism evidence="2 4">
    <name type="scientific">Rotaria sordida</name>
    <dbReference type="NCBI Taxonomy" id="392033"/>
    <lineage>
        <taxon>Eukaryota</taxon>
        <taxon>Metazoa</taxon>
        <taxon>Spiralia</taxon>
        <taxon>Gnathifera</taxon>
        <taxon>Rotifera</taxon>
        <taxon>Eurotatoria</taxon>
        <taxon>Bdelloidea</taxon>
        <taxon>Philodinida</taxon>
        <taxon>Philodinidae</taxon>
        <taxon>Rotaria</taxon>
    </lineage>
</organism>
<dbReference type="Proteomes" id="UP000663870">
    <property type="component" value="Unassembled WGS sequence"/>
</dbReference>
<keyword evidence="5" id="KW-1185">Reference proteome</keyword>
<proteinExistence type="predicted"/>
<sequence length="110" mass="12596">MQSSSLMIINSTFLISYEVISNGNNIKQSFEEWSVPVLLKPNLINSTYLCFVDPNNIRRRPLQHKPDVTLALTDVIMYLLIPGSILTLSVIVPVILFINQWFKMILKPHP</sequence>
<evidence type="ECO:0000313" key="3">
    <source>
        <dbReference type="EMBL" id="CAF1516878.1"/>
    </source>
</evidence>
<accession>A0A814YU14</accession>
<dbReference type="AlphaFoldDB" id="A0A814YU14"/>